<sequence length="163" mass="18326">MGDTVKKRLLSISMGIVYLWFGALKFVPSLSPAEELAKNTIHQLTLGLIPDRVSLFVLATWEVGVGLLLLFGLWKRQAVFLALAHMVCTFSPLIFFPDDVFGEAPLSLTLVGQYIMKNLIIVAVLFSIYERRPIKETSVPKTMEPKPVLFLYVLALKNRFKKG</sequence>
<dbReference type="AlphaFoldDB" id="A0AAU7N2N7"/>
<evidence type="ECO:0000313" key="2">
    <source>
        <dbReference type="EMBL" id="XBQ24840.1"/>
    </source>
</evidence>
<protein>
    <recommendedName>
        <fullName evidence="3">Doxx family protein</fullName>
    </recommendedName>
</protein>
<keyword evidence="1" id="KW-0812">Transmembrane</keyword>
<feature type="transmembrane region" description="Helical" evidence="1">
    <location>
        <begin position="53"/>
        <end position="71"/>
    </location>
</feature>
<dbReference type="RefSeq" id="WP_349352972.1">
    <property type="nucleotide sequence ID" value="NZ_CP157804.1"/>
</dbReference>
<keyword evidence="1" id="KW-1133">Transmembrane helix</keyword>
<evidence type="ECO:0000256" key="1">
    <source>
        <dbReference type="SAM" id="Phobius"/>
    </source>
</evidence>
<feature type="transmembrane region" description="Helical" evidence="1">
    <location>
        <begin position="78"/>
        <end position="96"/>
    </location>
</feature>
<dbReference type="EMBL" id="CP157804">
    <property type="protein sequence ID" value="XBQ24840.1"/>
    <property type="molecule type" value="Genomic_DNA"/>
</dbReference>
<evidence type="ECO:0008006" key="3">
    <source>
        <dbReference type="Google" id="ProtNLM"/>
    </source>
</evidence>
<proteinExistence type="predicted"/>
<gene>
    <name evidence="2" type="ORF">ABNE31_07990</name>
</gene>
<feature type="transmembrane region" description="Helical" evidence="1">
    <location>
        <begin position="108"/>
        <end position="129"/>
    </location>
</feature>
<dbReference type="KEGG" id="fld:ABNE31_07990"/>
<keyword evidence="1" id="KW-0472">Membrane</keyword>
<reference evidence="2" key="1">
    <citation type="submission" date="2024-05" db="EMBL/GenBank/DDBJ databases">
        <title>Draft Genome Sequences of Flagellimonas sp. MMG031 and Marinobacter sp. MMG032 Isolated from the dinoflagellate Symbiodinium pilosum.</title>
        <authorList>
            <person name="Shikuma N.J."/>
            <person name="Farrell M.V."/>
        </authorList>
    </citation>
    <scope>NUCLEOTIDE SEQUENCE</scope>
    <source>
        <strain evidence="2">MMG031</strain>
    </source>
</reference>
<accession>A0AAU7N2N7</accession>
<organism evidence="2">
    <name type="scientific">Flagellimonas sp. MMG031</name>
    <dbReference type="NCBI Taxonomy" id="3158549"/>
    <lineage>
        <taxon>Bacteria</taxon>
        <taxon>Pseudomonadati</taxon>
        <taxon>Bacteroidota</taxon>
        <taxon>Flavobacteriia</taxon>
        <taxon>Flavobacteriales</taxon>
        <taxon>Flavobacteriaceae</taxon>
        <taxon>Flagellimonas</taxon>
    </lineage>
</organism>
<feature type="transmembrane region" description="Helical" evidence="1">
    <location>
        <begin position="12"/>
        <end position="33"/>
    </location>
</feature>
<name>A0AAU7N2N7_9FLAO</name>